<evidence type="ECO:0000259" key="1">
    <source>
        <dbReference type="Pfam" id="PF13986"/>
    </source>
</evidence>
<dbReference type="Pfam" id="PF13986">
    <property type="entry name" value="DUF4224"/>
    <property type="match status" value="1"/>
</dbReference>
<dbReference type="AlphaFoldDB" id="A0A5E5BIS7"/>
<feature type="domain" description="DUF4224" evidence="1">
    <location>
        <begin position="5"/>
        <end position="47"/>
    </location>
</feature>
<proteinExistence type="predicted"/>
<reference evidence="2 3" key="1">
    <citation type="submission" date="2019-08" db="EMBL/GenBank/DDBJ databases">
        <authorList>
            <person name="Peeters C."/>
        </authorList>
    </citation>
    <scope>NUCLEOTIDE SEQUENCE [LARGE SCALE GENOMIC DNA]</scope>
    <source>
        <strain evidence="2 3">LMG 31121</strain>
    </source>
</reference>
<accession>A0A5E5BIS7</accession>
<dbReference type="EMBL" id="CABPSR010000024">
    <property type="protein sequence ID" value="VVE85176.1"/>
    <property type="molecule type" value="Genomic_DNA"/>
</dbReference>
<dbReference type="RefSeq" id="WP_150811259.1">
    <property type="nucleotide sequence ID" value="NZ_CABPSR010000024.1"/>
</dbReference>
<gene>
    <name evidence="2" type="ORF">PSP31121_05117</name>
</gene>
<dbReference type="Proteomes" id="UP000335538">
    <property type="component" value="Unassembled WGS sequence"/>
</dbReference>
<evidence type="ECO:0000313" key="2">
    <source>
        <dbReference type="EMBL" id="VVE85176.1"/>
    </source>
</evidence>
<organism evidence="2 3">
    <name type="scientific">Pandoraea sputorum</name>
    <dbReference type="NCBI Taxonomy" id="93222"/>
    <lineage>
        <taxon>Bacteria</taxon>
        <taxon>Pseudomonadati</taxon>
        <taxon>Pseudomonadota</taxon>
        <taxon>Betaproteobacteria</taxon>
        <taxon>Burkholderiales</taxon>
        <taxon>Burkholderiaceae</taxon>
        <taxon>Pandoraea</taxon>
    </lineage>
</organism>
<dbReference type="InterPro" id="IPR025319">
    <property type="entry name" value="DUF4224"/>
</dbReference>
<evidence type="ECO:0000313" key="3">
    <source>
        <dbReference type="Proteomes" id="UP000335538"/>
    </source>
</evidence>
<name>A0A5E5BIS7_9BURK</name>
<sequence>MSETFLTREEVKELTGAHSRQRQIDTLKQQRVPFFVNAAGWPVVSRNVLNGERAMPKKVEGWTPPIMRMA</sequence>
<protein>
    <recommendedName>
        <fullName evidence="1">DUF4224 domain-containing protein</fullName>
    </recommendedName>
</protein>